<sequence length="279" mass="32025">MPDSTSLGSMRDLSQIIPLRNKDSFELWVSASANPNLKGWLELADFIDLKSSFMANPRIVLDLRQENHAYLNGNSITLCDTHNWINLGKSTEQAEQAERDWLLTLGSAAEISGILTPEQFVEKNYSSGTTVQVESLNNEKQIVSNLGFTYYRMAVSDHQAPGDKIVDEFVNFINHLPPQAWLHIHCRGGKGRSTTFIVMYDMLKNAQDFSFEEIIARHAAVPPYYDLANTSRSDSELTHFFEERYQFLQRFYRYAQDYLQGYSGSWTEWKAFETERCSS</sequence>
<dbReference type="InterPro" id="IPR000387">
    <property type="entry name" value="Tyr_Pase_dom"/>
</dbReference>
<dbReference type="Gene3D" id="3.30.70.1690">
    <property type="match status" value="1"/>
</dbReference>
<dbReference type="Proteomes" id="UP000054735">
    <property type="component" value="Unassembled WGS sequence"/>
</dbReference>
<evidence type="ECO:0000259" key="1">
    <source>
        <dbReference type="PROSITE" id="PS50056"/>
    </source>
</evidence>
<gene>
    <name evidence="3" type="primary">hopD2</name>
    <name evidence="2" type="ORF">Lbir_2421</name>
    <name evidence="3" type="ORF">NCTC12437_02991</name>
</gene>
<reference evidence="2 4" key="1">
    <citation type="submission" date="2015-11" db="EMBL/GenBank/DDBJ databases">
        <title>Genomic analysis of 38 Legionella species identifies large and diverse effector repertoires.</title>
        <authorList>
            <person name="Burstein D."/>
            <person name="Amaro F."/>
            <person name="Zusman T."/>
            <person name="Lifshitz Z."/>
            <person name="Cohen O."/>
            <person name="Gilbert J.A."/>
            <person name="Pupko T."/>
            <person name="Shuman H.A."/>
            <person name="Segal G."/>
        </authorList>
    </citation>
    <scope>NUCLEOTIDE SEQUENCE [LARGE SCALE GENOMIC DNA]</scope>
    <source>
        <strain evidence="2 4">CDC#1407-AL-14</strain>
    </source>
</reference>
<dbReference type="AlphaFoldDB" id="A0A378IE69"/>
<dbReference type="EC" id="3.1.3.48" evidence="3"/>
<evidence type="ECO:0000313" key="3">
    <source>
        <dbReference type="EMBL" id="STX33170.1"/>
    </source>
</evidence>
<dbReference type="SUPFAM" id="SSF52799">
    <property type="entry name" value="(Phosphotyrosine protein) phosphatases II"/>
    <property type="match status" value="1"/>
</dbReference>
<dbReference type="Proteomes" id="UP000255066">
    <property type="component" value="Unassembled WGS sequence"/>
</dbReference>
<dbReference type="SMART" id="SM01301">
    <property type="entry name" value="PTPlike_phytase"/>
    <property type="match status" value="1"/>
</dbReference>
<dbReference type="GO" id="GO:0004725">
    <property type="term" value="F:protein tyrosine phosphatase activity"/>
    <property type="evidence" value="ECO:0007669"/>
    <property type="project" value="UniProtKB-EC"/>
</dbReference>
<dbReference type="Gene3D" id="3.90.190.10">
    <property type="entry name" value="Protein tyrosine phosphatase superfamily"/>
    <property type="match status" value="1"/>
</dbReference>
<evidence type="ECO:0000313" key="5">
    <source>
        <dbReference type="Proteomes" id="UP000255066"/>
    </source>
</evidence>
<dbReference type="EMBL" id="UGNW01000001">
    <property type="protein sequence ID" value="STX33170.1"/>
    <property type="molecule type" value="Genomic_DNA"/>
</dbReference>
<evidence type="ECO:0000313" key="2">
    <source>
        <dbReference type="EMBL" id="KTC68888.1"/>
    </source>
</evidence>
<dbReference type="RefSeq" id="WP_058524425.1">
    <property type="nucleotide sequence ID" value="NZ_LNXT01000044.1"/>
</dbReference>
<dbReference type="STRING" id="28083.Lbir_2421"/>
<reference evidence="3 5" key="2">
    <citation type="submission" date="2018-06" db="EMBL/GenBank/DDBJ databases">
        <authorList>
            <consortium name="Pathogen Informatics"/>
            <person name="Doyle S."/>
        </authorList>
    </citation>
    <scope>NUCLEOTIDE SEQUENCE [LARGE SCALE GENOMIC DNA]</scope>
    <source>
        <strain evidence="3 5">NCTC12437</strain>
    </source>
</reference>
<dbReference type="InterPro" id="IPR029021">
    <property type="entry name" value="Prot-tyrosine_phosphatase-like"/>
</dbReference>
<name>A0A378IE69_9GAMM</name>
<dbReference type="PROSITE" id="PS50056">
    <property type="entry name" value="TYR_PHOSPHATASE_2"/>
    <property type="match status" value="1"/>
</dbReference>
<dbReference type="PROSITE" id="PS00383">
    <property type="entry name" value="TYR_PHOSPHATASE_1"/>
    <property type="match status" value="1"/>
</dbReference>
<dbReference type="InterPro" id="IPR016130">
    <property type="entry name" value="Tyr_Pase_AS"/>
</dbReference>
<evidence type="ECO:0000313" key="4">
    <source>
        <dbReference type="Proteomes" id="UP000054735"/>
    </source>
</evidence>
<accession>A0A378IE69</accession>
<keyword evidence="3" id="KW-0378">Hydrolase</keyword>
<organism evidence="3 5">
    <name type="scientific">Legionella birminghamensis</name>
    <dbReference type="NCBI Taxonomy" id="28083"/>
    <lineage>
        <taxon>Bacteria</taxon>
        <taxon>Pseudomonadati</taxon>
        <taxon>Pseudomonadota</taxon>
        <taxon>Gammaproteobacteria</taxon>
        <taxon>Legionellales</taxon>
        <taxon>Legionellaceae</taxon>
        <taxon>Legionella</taxon>
    </lineage>
</organism>
<proteinExistence type="predicted"/>
<feature type="domain" description="Tyrosine specific protein phosphatases" evidence="1">
    <location>
        <begin position="167"/>
        <end position="215"/>
    </location>
</feature>
<keyword evidence="4" id="KW-1185">Reference proteome</keyword>
<protein>
    <submittedName>
        <fullName evidence="3">Tyrosine phosphatase II superfamily protein</fullName>
        <ecNumber evidence="3">3.1.3.48</ecNumber>
    </submittedName>
</protein>
<dbReference type="EMBL" id="LNXT01000044">
    <property type="protein sequence ID" value="KTC68888.1"/>
    <property type="molecule type" value="Genomic_DNA"/>
</dbReference>
<dbReference type="Pfam" id="PF14566">
    <property type="entry name" value="PTPlike_phytase"/>
    <property type="match status" value="1"/>
</dbReference>